<dbReference type="InterPro" id="IPR029002">
    <property type="entry name" value="PLPC/GPLD1"/>
</dbReference>
<dbReference type="AlphaFoldDB" id="A0A3B0CH89"/>
<dbReference type="Proteomes" id="UP000282311">
    <property type="component" value="Unassembled WGS sequence"/>
</dbReference>
<dbReference type="RefSeq" id="WP_120747903.1">
    <property type="nucleotide sequence ID" value="NZ_RBAH01000009.1"/>
</dbReference>
<evidence type="ECO:0000313" key="3">
    <source>
        <dbReference type="Proteomes" id="UP000282311"/>
    </source>
</evidence>
<gene>
    <name evidence="2" type="ORF">D7M11_14250</name>
</gene>
<organism evidence="2 3">
    <name type="scientific">Paenibacillus ginsengarvi</name>
    <dbReference type="NCBI Taxonomy" id="400777"/>
    <lineage>
        <taxon>Bacteria</taxon>
        <taxon>Bacillati</taxon>
        <taxon>Bacillota</taxon>
        <taxon>Bacilli</taxon>
        <taxon>Bacillales</taxon>
        <taxon>Paenibacillaceae</taxon>
        <taxon>Paenibacillus</taxon>
    </lineage>
</organism>
<feature type="domain" description="Phospholipase C/D" evidence="1">
    <location>
        <begin position="6"/>
        <end position="135"/>
    </location>
</feature>
<reference evidence="2 3" key="1">
    <citation type="journal article" date="2007" name="Int. J. Syst. Evol. Microbiol.">
        <title>Paenibacillus ginsengarvi sp. nov., isolated from soil from ginseng cultivation.</title>
        <authorList>
            <person name="Yoon M.H."/>
            <person name="Ten L.N."/>
            <person name="Im W.T."/>
        </authorList>
    </citation>
    <scope>NUCLEOTIDE SEQUENCE [LARGE SCALE GENOMIC DNA]</scope>
    <source>
        <strain evidence="2 3">KCTC 13059</strain>
    </source>
</reference>
<name>A0A3B0CH89_9BACL</name>
<dbReference type="OrthoDB" id="9810528at2"/>
<dbReference type="Pfam" id="PF00882">
    <property type="entry name" value="Zn_dep_PLPC"/>
    <property type="match status" value="1"/>
</dbReference>
<evidence type="ECO:0000313" key="2">
    <source>
        <dbReference type="EMBL" id="RKN84168.1"/>
    </source>
</evidence>
<dbReference type="EMBL" id="RBAH01000009">
    <property type="protein sequence ID" value="RKN84168.1"/>
    <property type="molecule type" value="Genomic_DNA"/>
</dbReference>
<evidence type="ECO:0000259" key="1">
    <source>
        <dbReference type="Pfam" id="PF00882"/>
    </source>
</evidence>
<accession>A0A3B0CH89</accession>
<comment type="caution">
    <text evidence="2">The sequence shown here is derived from an EMBL/GenBank/DDBJ whole genome shotgun (WGS) entry which is preliminary data.</text>
</comment>
<keyword evidence="3" id="KW-1185">Reference proteome</keyword>
<protein>
    <recommendedName>
        <fullName evidence="1">Phospholipase C/D domain-containing protein</fullName>
    </recommendedName>
</protein>
<proteinExistence type="predicted"/>
<sequence length="311" mass="35885">MPNIWTHFLFGRELADRIGLEEASATPELLRVYQFGCQGPDFLFYHRFLPWQTRRRMAAIGSAMHSSRCGPFLADMLDAVQGKPLRAPETIYALGFLTHHILDRNAHPYVFYMSGFKKWNHQRFEIILDTLVARKLLGIETQQTPVWKEIYAGDRLPGTMADIFDKLSKKHYPDIAAPFGPGDWDEAYRDMIRAQKLFHDPARIKTMLTFGQIEPFLFKKRLPPTDFLNESGAVWLHPSDPNEQHTENFWELWDQAMKDGIEVMSAALTYMTGTKQPEARKRLIASLGDLSYETGKPCAEHHEIKHVKPIL</sequence>